<dbReference type="Proteomes" id="UP000054223">
    <property type="component" value="Unassembled WGS sequence"/>
</dbReference>
<comment type="caution">
    <text evidence="1">The sequence shown here is derived from an EMBL/GenBank/DDBJ whole genome shotgun (WGS) entry which is preliminary data.</text>
</comment>
<sequence>MVWHLGQAGAGNKQAYQAIVRYACCGAFKGAVDTAVTRCLYFLPQHTSMLPFRLICWSLFGTCLVVPASEQAGTPGTETLIIKRGGIYTGTYRSNNPNKPCIRIDTDEPVVLRRCRLEGAGLLIDARNGGARLTVQNCVGVALAPTEENQAPGRFLEVNDGNSVTVANCELRQTGGIVVYKWQGNGSANQTLRILRNRTFNITGRYRNGGGSKTHFVLLNQVRAVPNVEIAWNQVINEPDRSMVEDNINIYNSSGTAKSPIRIHNNYIQGAYPVPATADSFTGSGITTDGDGSTPLTCTAYVEAYDNQVVSTCNAAMNIAAGHHIRYSNNRMVSSSRLRDGRELKATYAATSVFNAYDKPRSVFFANKIEKNVIGFAKNGYKVPMANRHDLSTGHCSTCVANIHLPNPITLQSEAHEWRRWQQKITKSRIKVGPEQTQLMASKTP</sequence>
<keyword evidence="2" id="KW-1185">Reference proteome</keyword>
<protein>
    <recommendedName>
        <fullName evidence="3">Right handed beta helix domain-containing protein</fullName>
    </recommendedName>
</protein>
<dbReference type="InterPro" id="IPR011050">
    <property type="entry name" value="Pectin_lyase_fold/virulence"/>
</dbReference>
<evidence type="ECO:0000313" key="1">
    <source>
        <dbReference type="EMBL" id="KUG07184.1"/>
    </source>
</evidence>
<dbReference type="EMBL" id="LNAL01000007">
    <property type="protein sequence ID" value="KUG07184.1"/>
    <property type="molecule type" value="Genomic_DNA"/>
</dbReference>
<accession>A0A9X0HJQ8</accession>
<evidence type="ECO:0008006" key="3">
    <source>
        <dbReference type="Google" id="ProtNLM"/>
    </source>
</evidence>
<dbReference type="AlphaFoldDB" id="A0A9X0HJQ8"/>
<dbReference type="SUPFAM" id="SSF51126">
    <property type="entry name" value="Pectin lyase-like"/>
    <property type="match status" value="1"/>
</dbReference>
<organism evidence="1 2">
    <name type="scientific">Solirubrum puertoriconensis</name>
    <dbReference type="NCBI Taxonomy" id="1751427"/>
    <lineage>
        <taxon>Bacteria</taxon>
        <taxon>Pseudomonadati</taxon>
        <taxon>Bacteroidota</taxon>
        <taxon>Cytophagia</taxon>
        <taxon>Cytophagales</taxon>
    </lineage>
</organism>
<evidence type="ECO:0000313" key="2">
    <source>
        <dbReference type="Proteomes" id="UP000054223"/>
    </source>
</evidence>
<reference evidence="1 2" key="1">
    <citation type="submission" date="2015-11" db="EMBL/GenBank/DDBJ databases">
        <title>Solirubrum puertoriconensis gen. nov. an environmental bacteria isolated in Puerto Rico.</title>
        <authorList>
            <person name="Cuebas-Irizarry M.F."/>
            <person name="Montalvo-Rodriguez R."/>
        </authorList>
    </citation>
    <scope>NUCLEOTIDE SEQUENCE [LARGE SCALE GENOMIC DNA]</scope>
    <source>
        <strain evidence="1 2">MC1A</strain>
    </source>
</reference>
<gene>
    <name evidence="1" type="ORF">ASU33_12470</name>
</gene>
<name>A0A9X0HJQ8_SOLP1</name>
<proteinExistence type="predicted"/>